<accession>A0ABD1H5B1</accession>
<comment type="caution">
    <text evidence="2">The sequence shown here is derived from an EMBL/GenBank/DDBJ whole genome shotgun (WGS) entry which is preliminary data.</text>
</comment>
<keyword evidence="3" id="KW-1185">Reference proteome</keyword>
<evidence type="ECO:0000313" key="3">
    <source>
        <dbReference type="Proteomes" id="UP001567538"/>
    </source>
</evidence>
<dbReference type="EMBL" id="JBEAFC010000007">
    <property type="protein sequence ID" value="KAL1551607.1"/>
    <property type="molecule type" value="Genomic_DNA"/>
</dbReference>
<name>A0ABD1H5B1_SALDI</name>
<dbReference type="Gene3D" id="2.170.15.10">
    <property type="entry name" value="Proaerolysin, chain A, domain 3"/>
    <property type="match status" value="1"/>
</dbReference>
<dbReference type="AlphaFoldDB" id="A0ABD1H5B1"/>
<gene>
    <name evidence="2" type="ORF">AAHA92_19428</name>
</gene>
<feature type="domain" description="Agglutinin" evidence="1">
    <location>
        <begin position="152"/>
        <end position="288"/>
    </location>
</feature>
<organism evidence="2 3">
    <name type="scientific">Salvia divinorum</name>
    <name type="common">Maria pastora</name>
    <name type="synonym">Diviner's sage</name>
    <dbReference type="NCBI Taxonomy" id="28513"/>
    <lineage>
        <taxon>Eukaryota</taxon>
        <taxon>Viridiplantae</taxon>
        <taxon>Streptophyta</taxon>
        <taxon>Embryophyta</taxon>
        <taxon>Tracheophyta</taxon>
        <taxon>Spermatophyta</taxon>
        <taxon>Magnoliopsida</taxon>
        <taxon>eudicotyledons</taxon>
        <taxon>Gunneridae</taxon>
        <taxon>Pentapetalae</taxon>
        <taxon>asterids</taxon>
        <taxon>lamiids</taxon>
        <taxon>Lamiales</taxon>
        <taxon>Lamiaceae</taxon>
        <taxon>Nepetoideae</taxon>
        <taxon>Mentheae</taxon>
        <taxon>Salviinae</taxon>
        <taxon>Salvia</taxon>
        <taxon>Salvia subgen. Calosphace</taxon>
    </lineage>
</organism>
<evidence type="ECO:0000313" key="2">
    <source>
        <dbReference type="EMBL" id="KAL1551607.1"/>
    </source>
</evidence>
<dbReference type="SUPFAM" id="SSF50382">
    <property type="entry name" value="Agglutinin"/>
    <property type="match status" value="2"/>
</dbReference>
<evidence type="ECO:0000259" key="1">
    <source>
        <dbReference type="SMART" id="SM00791"/>
    </source>
</evidence>
<dbReference type="Proteomes" id="UP001567538">
    <property type="component" value="Unassembled WGS sequence"/>
</dbReference>
<sequence length="467" mass="52182">MAVWALPKAIAIKSQDFKDRGHIYRKDDNGAVALGEEDVFSTKARIEVEQAKTDSKYVNLRFSYTNRYMHRTSDGSWAMAAVSTKTQEDMSEPSCTLFEPVKVDDDGVFYLIHAQSGGRLVVDSASLLFYVDFDISSTTQGYLSAVDLNSLVRLPTRVTVAFIGDNAKYLKAFDYLKTYYLQFSSDVPFDTLSRHQVAQMPDGHVRLTSIHWKTLWRLASEDWVLADKKDEKDPDTLFWPVKIDDSTVALQAANGKFCERRVAKGPMTGSLAAVASSPVKEAGMQVNELVKMSSIHNVRYQTEYARIYNEAPYKAGSKTVVNDSEKEERMEVSFNYQDSWDFTFARSFKLDTGVPAVIDAAVPLIGKEGSIDQTSHKITAPLHWNASNATTTVVPARGTVLVPAKSSVEVSYVGTRGTCNIPFYYSQTNNVVTFPPYVMPMLDVFEGVDGIYTATNVYDFRFVVEAH</sequence>
<dbReference type="Gene3D" id="2.80.10.50">
    <property type="match status" value="2"/>
</dbReference>
<dbReference type="SMART" id="SM00791">
    <property type="entry name" value="Agglutinin"/>
    <property type="match status" value="1"/>
</dbReference>
<dbReference type="PANTHER" id="PTHR39244">
    <property type="entry name" value="NATTERIN-4"/>
    <property type="match status" value="1"/>
</dbReference>
<dbReference type="InterPro" id="IPR008998">
    <property type="entry name" value="Agglutinin"/>
</dbReference>
<protein>
    <recommendedName>
        <fullName evidence="1">Agglutinin domain-containing protein</fullName>
    </recommendedName>
</protein>
<proteinExistence type="predicted"/>
<dbReference type="SUPFAM" id="SSF56973">
    <property type="entry name" value="Aerolisin/ETX pore-forming domain"/>
    <property type="match status" value="1"/>
</dbReference>
<reference evidence="2 3" key="1">
    <citation type="submission" date="2024-06" db="EMBL/GenBank/DDBJ databases">
        <title>A chromosome level genome sequence of Diviner's sage (Salvia divinorum).</title>
        <authorList>
            <person name="Ford S.A."/>
            <person name="Ro D.-K."/>
            <person name="Ness R.W."/>
            <person name="Phillips M.A."/>
        </authorList>
    </citation>
    <scope>NUCLEOTIDE SEQUENCE [LARGE SCALE GENOMIC DNA]</scope>
    <source>
        <strain evidence="2">SAF-2024a</strain>
        <tissue evidence="2">Leaf</tissue>
    </source>
</reference>
<dbReference type="Pfam" id="PF07468">
    <property type="entry name" value="Agglutinin"/>
    <property type="match status" value="2"/>
</dbReference>
<dbReference type="PANTHER" id="PTHR39244:SF5">
    <property type="entry name" value="NATTERIN-3-LIKE"/>
    <property type="match status" value="1"/>
</dbReference>
<dbReference type="InterPro" id="IPR053237">
    <property type="entry name" value="Natterin_C"/>
</dbReference>
<dbReference type="InterPro" id="IPR036242">
    <property type="entry name" value="Agglutinin_dom_sf"/>
</dbReference>